<gene>
    <name evidence="1" type="ORF">RUM4293_02430</name>
</gene>
<protein>
    <recommendedName>
        <fullName evidence="3">DUF3303 domain-containing protein</fullName>
    </recommendedName>
</protein>
<dbReference type="EMBL" id="CYPS01000036">
    <property type="protein sequence ID" value="CUH43535.1"/>
    <property type="molecule type" value="Genomic_DNA"/>
</dbReference>
<dbReference type="Proteomes" id="UP000050786">
    <property type="component" value="Unassembled WGS sequence"/>
</dbReference>
<organism evidence="1 2">
    <name type="scientific">Ruegeria atlantica</name>
    <dbReference type="NCBI Taxonomy" id="81569"/>
    <lineage>
        <taxon>Bacteria</taxon>
        <taxon>Pseudomonadati</taxon>
        <taxon>Pseudomonadota</taxon>
        <taxon>Alphaproteobacteria</taxon>
        <taxon>Rhodobacterales</taxon>
        <taxon>Roseobacteraceae</taxon>
        <taxon>Ruegeria</taxon>
    </lineage>
</organism>
<accession>A0A0P1E4U0</accession>
<evidence type="ECO:0000313" key="2">
    <source>
        <dbReference type="Proteomes" id="UP000050786"/>
    </source>
</evidence>
<dbReference type="AlphaFoldDB" id="A0A0P1E4U0"/>
<reference evidence="2" key="1">
    <citation type="submission" date="2015-09" db="EMBL/GenBank/DDBJ databases">
        <authorList>
            <person name="Rodrigo-Torres L."/>
            <person name="Arahal D.R."/>
        </authorList>
    </citation>
    <scope>NUCLEOTIDE SEQUENCE [LARGE SCALE GENOMIC DNA]</scope>
    <source>
        <strain evidence="2">CECT 4293</strain>
    </source>
</reference>
<evidence type="ECO:0000313" key="1">
    <source>
        <dbReference type="EMBL" id="CUH43535.1"/>
    </source>
</evidence>
<evidence type="ECO:0008006" key="3">
    <source>
        <dbReference type="Google" id="ProtNLM"/>
    </source>
</evidence>
<keyword evidence="2" id="KW-1185">Reference proteome</keyword>
<dbReference type="RefSeq" id="WP_058273540.1">
    <property type="nucleotide sequence ID" value="NZ_CANLTD010000006.1"/>
</dbReference>
<sequence>MATHVLWQADVADFDVWLKVFEEDKPMREAAGIRDLHIWKDPDRKDHAVALFEITDLDRAQSFIESEELAMHHERGGVAHIQTKVLDPV</sequence>
<name>A0A0P1E4U0_9RHOB</name>
<proteinExistence type="predicted"/>